<dbReference type="InterPro" id="IPR032369">
    <property type="entry name" value="DUF4872"/>
</dbReference>
<dbReference type="EMBL" id="JNFQ01000002">
    <property type="protein sequence ID" value="KFG72808.1"/>
    <property type="molecule type" value="Genomic_DNA"/>
</dbReference>
<dbReference type="Pfam" id="PF14399">
    <property type="entry name" value="BtrH_N"/>
    <property type="match status" value="1"/>
</dbReference>
<evidence type="ECO:0000259" key="2">
    <source>
        <dbReference type="Pfam" id="PF16169"/>
    </source>
</evidence>
<dbReference type="HOGENOM" id="CLU_069568_0_0_11"/>
<dbReference type="STRING" id="1915400.FM21_18190"/>
<evidence type="ECO:0000259" key="1">
    <source>
        <dbReference type="Pfam" id="PF14399"/>
    </source>
</evidence>
<proteinExistence type="predicted"/>
<evidence type="ECO:0000313" key="4">
    <source>
        <dbReference type="Proteomes" id="UP000029095"/>
    </source>
</evidence>
<evidence type="ECO:0000313" key="3">
    <source>
        <dbReference type="EMBL" id="KFG72808.1"/>
    </source>
</evidence>
<reference evidence="3 4" key="1">
    <citation type="submission" date="2014-05" db="EMBL/GenBank/DDBJ databases">
        <title>Complete genome sequence of the Streptomyces mutabilis TRM45540.</title>
        <authorList>
            <person name="Luo X."/>
            <person name="Zhang L."/>
        </authorList>
    </citation>
    <scope>NUCLEOTIDE SEQUENCE [LARGE SCALE GENOMIC DNA]</scope>
    <source>
        <strain evidence="3 4">TRM45540</strain>
    </source>
</reference>
<organism evidence="3 4">
    <name type="scientific">Streptomyces mutabilis</name>
    <dbReference type="NCBI Taxonomy" id="67332"/>
    <lineage>
        <taxon>Bacteria</taxon>
        <taxon>Bacillati</taxon>
        <taxon>Actinomycetota</taxon>
        <taxon>Actinomycetes</taxon>
        <taxon>Kitasatosporales</taxon>
        <taxon>Streptomycetaceae</taxon>
        <taxon>Streptomyces</taxon>
    </lineage>
</organism>
<sequence length="328" mass="35988">MSLLEAEPYVGRHCESTTLVNLLRQREVDLSESFVFGLAGGLSFIYWRTKQMPTPFVGGRIKPDTLTDNLADALELRLSVHETSSAKRARDHLLAELDSGTVVGLKLDRYCLDYSTDAFRFAAHYVACVGYDDDRFALVETQPLGLQWASGESLATARNPRGPMSSRNRAFTLDLPKAGLPDLGRAALNGIRTAAETFLDPPISNFGYKGMHKVADLMPQWLDDLDSPADGLSEISTIMEDAGTGGGLFRKMWAEFLAETAEITGIDEFHETSDAYREVSKKWTEVAALVNEAGASSSRGSLNSASKIVREAADKERQLMQRLLDLSG</sequence>
<feature type="domain" description="Butirosin biosynthesis protein H N-terminal" evidence="1">
    <location>
        <begin position="13"/>
        <end position="137"/>
    </location>
</feature>
<protein>
    <recommendedName>
        <fullName evidence="5">DUF4872 domain-containing protein</fullName>
    </recommendedName>
</protein>
<dbReference type="RefSeq" id="WP_235787166.1">
    <property type="nucleotide sequence ID" value="NZ_KN039947.1"/>
</dbReference>
<keyword evidence="4" id="KW-1185">Reference proteome</keyword>
<comment type="caution">
    <text evidence="3">The sequence shown here is derived from an EMBL/GenBank/DDBJ whole genome shotgun (WGS) entry which is preliminary data.</text>
</comment>
<dbReference type="AlphaFoldDB" id="A0A086MV90"/>
<dbReference type="Pfam" id="PF16169">
    <property type="entry name" value="DUF4872"/>
    <property type="match status" value="1"/>
</dbReference>
<feature type="domain" description="DUF4872" evidence="2">
    <location>
        <begin position="152"/>
        <end position="323"/>
    </location>
</feature>
<dbReference type="InterPro" id="IPR026935">
    <property type="entry name" value="BtrH_N"/>
</dbReference>
<evidence type="ECO:0008006" key="5">
    <source>
        <dbReference type="Google" id="ProtNLM"/>
    </source>
</evidence>
<gene>
    <name evidence="3" type="ORF">FM21_18190</name>
</gene>
<accession>A0A086MV90</accession>
<name>A0A086MV90_9ACTN</name>
<dbReference type="Proteomes" id="UP000029095">
    <property type="component" value="Unassembled WGS sequence"/>
</dbReference>